<dbReference type="EMBL" id="WEGI01000009">
    <property type="protein sequence ID" value="MQY28473.1"/>
    <property type="molecule type" value="Genomic_DNA"/>
</dbReference>
<proteinExistence type="predicted"/>
<dbReference type="InterPro" id="IPR051448">
    <property type="entry name" value="CdaR-like_regulators"/>
</dbReference>
<dbReference type="Pfam" id="PF13556">
    <property type="entry name" value="HTH_30"/>
    <property type="match status" value="1"/>
</dbReference>
<gene>
    <name evidence="3" type="ORF">NRB56_40570</name>
</gene>
<dbReference type="Pfam" id="PF14361">
    <property type="entry name" value="RsbRD_N"/>
    <property type="match status" value="1"/>
</dbReference>
<name>A0A7K0DRT4_9NOCA</name>
<dbReference type="AlphaFoldDB" id="A0A7K0DRT4"/>
<organism evidence="3 4">
    <name type="scientific">Nocardia aurantia</name>
    <dbReference type="NCBI Taxonomy" id="2585199"/>
    <lineage>
        <taxon>Bacteria</taxon>
        <taxon>Bacillati</taxon>
        <taxon>Actinomycetota</taxon>
        <taxon>Actinomycetes</taxon>
        <taxon>Mycobacteriales</taxon>
        <taxon>Nocardiaceae</taxon>
        <taxon>Nocardia</taxon>
    </lineage>
</organism>
<dbReference type="PANTHER" id="PTHR33744">
    <property type="entry name" value="CARBOHYDRATE DIACID REGULATOR"/>
    <property type="match status" value="1"/>
</dbReference>
<comment type="caution">
    <text evidence="3">The sequence shown here is derived from an EMBL/GenBank/DDBJ whole genome shotgun (WGS) entry which is preliminary data.</text>
</comment>
<feature type="domain" description="RsbT co-antagonist protein RsbRD N-terminal" evidence="2">
    <location>
        <begin position="17"/>
        <end position="150"/>
    </location>
</feature>
<dbReference type="Gene3D" id="1.10.10.2840">
    <property type="entry name" value="PucR C-terminal helix-turn-helix domain"/>
    <property type="match status" value="1"/>
</dbReference>
<evidence type="ECO:0000259" key="1">
    <source>
        <dbReference type="Pfam" id="PF13556"/>
    </source>
</evidence>
<evidence type="ECO:0000313" key="3">
    <source>
        <dbReference type="EMBL" id="MQY28473.1"/>
    </source>
</evidence>
<reference evidence="3 4" key="1">
    <citation type="submission" date="2019-10" db="EMBL/GenBank/DDBJ databases">
        <title>Nocardia macrotermitis sp. nov. and Nocardia aurantia sp. nov., isolated from the gut of fungus growing-termite Macrotermes natalensis.</title>
        <authorList>
            <person name="Benndorf R."/>
            <person name="Schwitalla J."/>
            <person name="Martin K."/>
            <person name="De Beer W."/>
            <person name="Kaster A.-K."/>
            <person name="Vollmers J."/>
            <person name="Poulsen M."/>
            <person name="Beemelmanns C."/>
        </authorList>
    </citation>
    <scope>NUCLEOTIDE SEQUENCE [LARGE SCALE GENOMIC DNA]</scope>
    <source>
        <strain evidence="3 4">RB56</strain>
    </source>
</reference>
<evidence type="ECO:0000313" key="4">
    <source>
        <dbReference type="Proteomes" id="UP000431401"/>
    </source>
</evidence>
<protein>
    <recommendedName>
        <fullName evidence="5">Transcriptional regulator</fullName>
    </recommendedName>
</protein>
<feature type="domain" description="PucR C-terminal helix-turn-helix" evidence="1">
    <location>
        <begin position="339"/>
        <end position="397"/>
    </location>
</feature>
<evidence type="ECO:0008006" key="5">
    <source>
        <dbReference type="Google" id="ProtNLM"/>
    </source>
</evidence>
<dbReference type="PANTHER" id="PTHR33744:SF1">
    <property type="entry name" value="DNA-BINDING TRANSCRIPTIONAL ACTIVATOR ADER"/>
    <property type="match status" value="1"/>
</dbReference>
<dbReference type="Proteomes" id="UP000431401">
    <property type="component" value="Unassembled WGS sequence"/>
</dbReference>
<sequence>MIAGPCMTGRTRHDIHALSRQLVGHFATHLAPCATLPGDATHGDITTVTRICLELTVDMMSGAEPDGKVERLQRAAAEWAREGIPIDTVHHAVHEGFTLAFDLLLAQTDPRERPRDTARLMLRIIDTITPAVALAYVREHQAAAAEHHTAVHTLVSALLAGHPTSTMARVAGIEIAPAYLVVAMSIPAHRDESHPRVDTKVVARRKLRRLQSELAERCGGRALSLLSVDGGTVLIPRDVGEAPADDPEVAPGELDPLITRLSHAAGVSVTATVIPAATEAIPEAADQAHELLDTVLRLGRPPGSYRLADLVLEYQVTRPGPGLDRLGTLLDPLDDYPDLMETLRCHLDNGLSRQRTARQLHVHANTVDYRLKRVNELTGLDPSRDTGLWYLRAALIARTYRDCAGLPALRSGGFPTP</sequence>
<accession>A0A7K0DRT4</accession>
<dbReference type="InterPro" id="IPR025736">
    <property type="entry name" value="PucR_C-HTH_dom"/>
</dbReference>
<evidence type="ECO:0000259" key="2">
    <source>
        <dbReference type="Pfam" id="PF14361"/>
    </source>
</evidence>
<keyword evidence="4" id="KW-1185">Reference proteome</keyword>
<dbReference type="InterPro" id="IPR042070">
    <property type="entry name" value="PucR_C-HTH_sf"/>
</dbReference>
<dbReference type="InterPro" id="IPR025751">
    <property type="entry name" value="RsbRD_N_dom"/>
</dbReference>